<name>A0A1Z5KF13_FISSO</name>
<dbReference type="InParanoid" id="A0A1Z5KF13"/>
<feature type="region of interest" description="Disordered" evidence="1">
    <location>
        <begin position="84"/>
        <end position="106"/>
    </location>
</feature>
<proteinExistence type="predicted"/>
<accession>A0A1Z5KF13</accession>
<evidence type="ECO:0000313" key="3">
    <source>
        <dbReference type="EMBL" id="GAX24883.1"/>
    </source>
</evidence>
<dbReference type="InterPro" id="IPR021869">
    <property type="entry name" value="RNase_Zc3h12_NYN"/>
</dbReference>
<feature type="region of interest" description="Disordered" evidence="1">
    <location>
        <begin position="389"/>
        <end position="419"/>
    </location>
</feature>
<comment type="caution">
    <text evidence="3">The sequence shown here is derived from an EMBL/GenBank/DDBJ whole genome shotgun (WGS) entry which is preliminary data.</text>
</comment>
<protein>
    <recommendedName>
        <fullName evidence="2">RNase NYN domain-containing protein</fullName>
    </recommendedName>
</protein>
<feature type="compositionally biased region" description="Polar residues" evidence="1">
    <location>
        <begin position="93"/>
        <end position="106"/>
    </location>
</feature>
<feature type="domain" description="RNase NYN" evidence="2">
    <location>
        <begin position="244"/>
        <end position="374"/>
    </location>
</feature>
<evidence type="ECO:0000259" key="2">
    <source>
        <dbReference type="Pfam" id="PF11977"/>
    </source>
</evidence>
<dbReference type="Gene3D" id="3.40.50.11980">
    <property type="match status" value="1"/>
</dbReference>
<organism evidence="3 4">
    <name type="scientific">Fistulifera solaris</name>
    <name type="common">Oleaginous diatom</name>
    <dbReference type="NCBI Taxonomy" id="1519565"/>
    <lineage>
        <taxon>Eukaryota</taxon>
        <taxon>Sar</taxon>
        <taxon>Stramenopiles</taxon>
        <taxon>Ochrophyta</taxon>
        <taxon>Bacillariophyta</taxon>
        <taxon>Bacillariophyceae</taxon>
        <taxon>Bacillariophycidae</taxon>
        <taxon>Naviculales</taxon>
        <taxon>Naviculaceae</taxon>
        <taxon>Fistulifera</taxon>
    </lineage>
</organism>
<feature type="region of interest" description="Disordered" evidence="1">
    <location>
        <begin position="1"/>
        <end position="24"/>
    </location>
</feature>
<dbReference type="Pfam" id="PF11977">
    <property type="entry name" value="RNase_Zc3h12a"/>
    <property type="match status" value="1"/>
</dbReference>
<reference evidence="3 4" key="1">
    <citation type="journal article" date="2015" name="Plant Cell">
        <title>Oil accumulation by the oleaginous diatom Fistulifera solaris as revealed by the genome and transcriptome.</title>
        <authorList>
            <person name="Tanaka T."/>
            <person name="Maeda Y."/>
            <person name="Veluchamy A."/>
            <person name="Tanaka M."/>
            <person name="Abida H."/>
            <person name="Marechal E."/>
            <person name="Bowler C."/>
            <person name="Muto M."/>
            <person name="Sunaga Y."/>
            <person name="Tanaka M."/>
            <person name="Yoshino T."/>
            <person name="Taniguchi T."/>
            <person name="Fukuda Y."/>
            <person name="Nemoto M."/>
            <person name="Matsumoto M."/>
            <person name="Wong P.S."/>
            <person name="Aburatani S."/>
            <person name="Fujibuchi W."/>
        </authorList>
    </citation>
    <scope>NUCLEOTIDE SEQUENCE [LARGE SCALE GENOMIC DNA]</scope>
    <source>
        <strain evidence="3 4">JPCC DA0580</strain>
    </source>
</reference>
<keyword evidence="4" id="KW-1185">Reference proteome</keyword>
<feature type="compositionally biased region" description="Low complexity" evidence="1">
    <location>
        <begin position="389"/>
        <end position="405"/>
    </location>
</feature>
<dbReference type="OrthoDB" id="392925at2759"/>
<gene>
    <name evidence="3" type="ORF">FisN_2Lh155</name>
</gene>
<dbReference type="Proteomes" id="UP000198406">
    <property type="component" value="Unassembled WGS sequence"/>
</dbReference>
<evidence type="ECO:0000256" key="1">
    <source>
        <dbReference type="SAM" id="MobiDB-lite"/>
    </source>
</evidence>
<sequence>MARPRLVHEGLPIGVSPRQDDHDDTMMTDMPNHTRNRTVKPVASSSLLNALGGKALMAKRGTKAHNSRFVIGADRQMKSVVSDAPTRLDHASEPSTITQNRHQRSNLQCSSTSQHASQFFIGDDHHMMTTDTQMLSPDHCDYSSRPSHYPVQHHSSIHFSRQQHPDIHLLNKNACNYSSTNPHELSGLSTSYPHNNLQGPPTSCNPKRHTQRTTTRTHIEIGRDERPTEHMEGVEDHSIKPPLVVLDGANVAHAYGKTLHSRLSSTEVQPDARGILVACEYFARAHLRVLVVLPAHWFQRKINSASSTSNDTLLFRVIEELDYQGILVPSPPSDDDDAYALTIAQRENTRAVQSRRHGPGYVLSNDMFRDAQNRDASGKLKRWLTKGLSSSSSSHDDSSSLAAAANGSQETGPGRISYTFCDMGRMDDHGERELDFIPNPRHPLIAWIESQRLTSL</sequence>
<dbReference type="EMBL" id="BDSP01000218">
    <property type="protein sequence ID" value="GAX24883.1"/>
    <property type="molecule type" value="Genomic_DNA"/>
</dbReference>
<dbReference type="AlphaFoldDB" id="A0A1Z5KF13"/>
<evidence type="ECO:0000313" key="4">
    <source>
        <dbReference type="Proteomes" id="UP000198406"/>
    </source>
</evidence>